<reference evidence="2" key="1">
    <citation type="submission" date="2022-12" db="EMBL/GenBank/DDBJ databases">
        <authorList>
            <person name="Petersen C."/>
        </authorList>
    </citation>
    <scope>NUCLEOTIDE SEQUENCE</scope>
    <source>
        <strain evidence="2">IBT 15544</strain>
    </source>
</reference>
<protein>
    <submittedName>
        <fullName evidence="2">Uncharacterized protein</fullName>
    </submittedName>
</protein>
<keyword evidence="3" id="KW-1185">Reference proteome</keyword>
<organism evidence="2 3">
    <name type="scientific">Penicillium cinerascens</name>
    <dbReference type="NCBI Taxonomy" id="70096"/>
    <lineage>
        <taxon>Eukaryota</taxon>
        <taxon>Fungi</taxon>
        <taxon>Dikarya</taxon>
        <taxon>Ascomycota</taxon>
        <taxon>Pezizomycotina</taxon>
        <taxon>Eurotiomycetes</taxon>
        <taxon>Eurotiomycetidae</taxon>
        <taxon>Eurotiales</taxon>
        <taxon>Aspergillaceae</taxon>
        <taxon>Penicillium</taxon>
    </lineage>
</organism>
<gene>
    <name evidence="2" type="ORF">N7498_001920</name>
</gene>
<accession>A0A9W9NAK3</accession>
<dbReference type="GeneID" id="83176283"/>
<proteinExistence type="predicted"/>
<feature type="compositionally biased region" description="Polar residues" evidence="1">
    <location>
        <begin position="88"/>
        <end position="99"/>
    </location>
</feature>
<evidence type="ECO:0000313" key="3">
    <source>
        <dbReference type="Proteomes" id="UP001150904"/>
    </source>
</evidence>
<reference evidence="2" key="2">
    <citation type="journal article" date="2023" name="IMA Fungus">
        <title>Comparative genomic study of the Penicillium genus elucidates a diverse pangenome and 15 lateral gene transfer events.</title>
        <authorList>
            <person name="Petersen C."/>
            <person name="Sorensen T."/>
            <person name="Nielsen M.R."/>
            <person name="Sondergaard T.E."/>
            <person name="Sorensen J.L."/>
            <person name="Fitzpatrick D.A."/>
            <person name="Frisvad J.C."/>
            <person name="Nielsen K.L."/>
        </authorList>
    </citation>
    <scope>NUCLEOTIDE SEQUENCE</scope>
    <source>
        <strain evidence="2">IBT 15544</strain>
    </source>
</reference>
<evidence type="ECO:0000256" key="1">
    <source>
        <dbReference type="SAM" id="MobiDB-lite"/>
    </source>
</evidence>
<name>A0A9W9NAK3_9EURO</name>
<dbReference type="Proteomes" id="UP001150904">
    <property type="component" value="Unassembled WGS sequence"/>
</dbReference>
<sequence>MAMSSNEKRALERTKCREALAAHIRLRLGLVVAPNQVRLQPRAEDGYAWSVTEPNRHLLQSSLSGGNVRLYRSICDELGRSLEAVTPETLQTSPSNQETNAEEPPRADDRGTVSFTAQIRDLESANRDLAVELDRARGRLQESVSECRHLKIETARLQGQLQASDSRARDLEVELARVRAGVSEAMQVLSRGKSESDQPDPDA</sequence>
<feature type="region of interest" description="Disordered" evidence="1">
    <location>
        <begin position="85"/>
        <end position="111"/>
    </location>
</feature>
<dbReference type="RefSeq" id="XP_058311326.1">
    <property type="nucleotide sequence ID" value="XM_058448982.1"/>
</dbReference>
<dbReference type="AlphaFoldDB" id="A0A9W9NAK3"/>
<evidence type="ECO:0000313" key="2">
    <source>
        <dbReference type="EMBL" id="KAJ5215513.1"/>
    </source>
</evidence>
<dbReference type="EMBL" id="JAPQKR010000005">
    <property type="protein sequence ID" value="KAJ5215513.1"/>
    <property type="molecule type" value="Genomic_DNA"/>
</dbReference>
<comment type="caution">
    <text evidence="2">The sequence shown here is derived from an EMBL/GenBank/DDBJ whole genome shotgun (WGS) entry which is preliminary data.</text>
</comment>
<dbReference type="OrthoDB" id="5428321at2759"/>